<keyword evidence="2" id="KW-1185">Reference proteome</keyword>
<gene>
    <name evidence="1" type="ORF">ECRASSUSDP1_LOCUS22543</name>
</gene>
<comment type="caution">
    <text evidence="1">The sequence shown here is derived from an EMBL/GenBank/DDBJ whole genome shotgun (WGS) entry which is preliminary data.</text>
</comment>
<evidence type="ECO:0000313" key="1">
    <source>
        <dbReference type="EMBL" id="CAI2381097.1"/>
    </source>
</evidence>
<dbReference type="Proteomes" id="UP001295684">
    <property type="component" value="Unassembled WGS sequence"/>
</dbReference>
<protein>
    <submittedName>
        <fullName evidence="1">Uncharacterized protein</fullName>
    </submittedName>
</protein>
<dbReference type="EMBL" id="CAMPGE010023123">
    <property type="protein sequence ID" value="CAI2381097.1"/>
    <property type="molecule type" value="Genomic_DNA"/>
</dbReference>
<reference evidence="1" key="1">
    <citation type="submission" date="2023-07" db="EMBL/GenBank/DDBJ databases">
        <authorList>
            <consortium name="AG Swart"/>
            <person name="Singh M."/>
            <person name="Singh A."/>
            <person name="Seah K."/>
            <person name="Emmerich C."/>
        </authorList>
    </citation>
    <scope>NUCLEOTIDE SEQUENCE</scope>
    <source>
        <strain evidence="1">DP1</strain>
    </source>
</reference>
<sequence length="65" mass="7259">MNSGVISYLSSSFKNLIPSNKIEEPKSNSEVGIYSYEAEGLEPVVSNHLWPSSEYTDNRSVAKYD</sequence>
<accession>A0AAD2D5F2</accession>
<evidence type="ECO:0000313" key="2">
    <source>
        <dbReference type="Proteomes" id="UP001295684"/>
    </source>
</evidence>
<organism evidence="1 2">
    <name type="scientific">Euplotes crassus</name>
    <dbReference type="NCBI Taxonomy" id="5936"/>
    <lineage>
        <taxon>Eukaryota</taxon>
        <taxon>Sar</taxon>
        <taxon>Alveolata</taxon>
        <taxon>Ciliophora</taxon>
        <taxon>Intramacronucleata</taxon>
        <taxon>Spirotrichea</taxon>
        <taxon>Hypotrichia</taxon>
        <taxon>Euplotida</taxon>
        <taxon>Euplotidae</taxon>
        <taxon>Moneuplotes</taxon>
    </lineage>
</organism>
<proteinExistence type="predicted"/>
<name>A0AAD2D5F2_EUPCR</name>
<dbReference type="AlphaFoldDB" id="A0AAD2D5F2"/>